<dbReference type="InterPro" id="IPR000387">
    <property type="entry name" value="Tyr_Pase_dom"/>
</dbReference>
<dbReference type="PROSITE" id="PS50056">
    <property type="entry name" value="TYR_PHOSPHATASE_2"/>
    <property type="match status" value="1"/>
</dbReference>
<dbReference type="VEuPathDB" id="FungiDB:RO3G_08421"/>
<dbReference type="Gene3D" id="3.90.190.10">
    <property type="entry name" value="Protein tyrosine phosphatase superfamily"/>
    <property type="match status" value="1"/>
</dbReference>
<dbReference type="InterPro" id="IPR029021">
    <property type="entry name" value="Prot-tyrosine_phosphatase-like"/>
</dbReference>
<reference evidence="7 8" key="1">
    <citation type="journal article" date="2009" name="PLoS Genet.">
        <title>Genomic analysis of the basal lineage fungus Rhizopus oryzae reveals a whole-genome duplication.</title>
        <authorList>
            <person name="Ma L.-J."/>
            <person name="Ibrahim A.S."/>
            <person name="Skory C."/>
            <person name="Grabherr M.G."/>
            <person name="Burger G."/>
            <person name="Butler M."/>
            <person name="Elias M."/>
            <person name="Idnurm A."/>
            <person name="Lang B.F."/>
            <person name="Sone T."/>
            <person name="Abe A."/>
            <person name="Calvo S.E."/>
            <person name="Corrochano L.M."/>
            <person name="Engels R."/>
            <person name="Fu J."/>
            <person name="Hansberg W."/>
            <person name="Kim J.-M."/>
            <person name="Kodira C.D."/>
            <person name="Koehrsen M.J."/>
            <person name="Liu B."/>
            <person name="Miranda-Saavedra D."/>
            <person name="O'Leary S."/>
            <person name="Ortiz-Castellanos L."/>
            <person name="Poulter R."/>
            <person name="Rodriguez-Romero J."/>
            <person name="Ruiz-Herrera J."/>
            <person name="Shen Y.-Q."/>
            <person name="Zeng Q."/>
            <person name="Galagan J."/>
            <person name="Birren B.W."/>
            <person name="Cuomo C.A."/>
            <person name="Wickes B.L."/>
        </authorList>
    </citation>
    <scope>NUCLEOTIDE SEQUENCE [LARGE SCALE GENOMIC DNA]</scope>
    <source>
        <strain evidence="8">RA 99-880 / ATCC MYA-4621 / FGSC 9543 / NRRL 43880</strain>
    </source>
</reference>
<evidence type="ECO:0000256" key="2">
    <source>
        <dbReference type="ARBA" id="ARBA00013064"/>
    </source>
</evidence>
<evidence type="ECO:0000256" key="3">
    <source>
        <dbReference type="SAM" id="MobiDB-lite"/>
    </source>
</evidence>
<dbReference type="PANTHER" id="PTHR19134">
    <property type="entry name" value="RECEPTOR-TYPE TYROSINE-PROTEIN PHOSPHATASE"/>
    <property type="match status" value="1"/>
</dbReference>
<dbReference type="PROSITE" id="PS00383">
    <property type="entry name" value="TYR_PHOSPHATASE_1"/>
    <property type="match status" value="1"/>
</dbReference>
<keyword evidence="8" id="KW-1185">Reference proteome</keyword>
<evidence type="ECO:0000313" key="8">
    <source>
        <dbReference type="Proteomes" id="UP000009138"/>
    </source>
</evidence>
<dbReference type="InterPro" id="IPR000242">
    <property type="entry name" value="PTP_cat"/>
</dbReference>
<dbReference type="FunCoup" id="I1C5I6">
    <property type="interactions" value="29"/>
</dbReference>
<dbReference type="InterPro" id="IPR050348">
    <property type="entry name" value="Protein-Tyr_Phosphatase"/>
</dbReference>
<dbReference type="CDD" id="cd18533">
    <property type="entry name" value="PTP_fungal"/>
    <property type="match status" value="1"/>
</dbReference>
<name>I1C5I6_RHIO9</name>
<feature type="domain" description="Tyrosine-protein phosphatase" evidence="4">
    <location>
        <begin position="339"/>
        <end position="631"/>
    </location>
</feature>
<dbReference type="STRING" id="246409.I1C5I6"/>
<dbReference type="RefSeq" id="XP_067519112.1">
    <property type="nucleotide sequence ID" value="XM_067663011.1"/>
</dbReference>
<dbReference type="Pfam" id="PF00581">
    <property type="entry name" value="Rhodanese"/>
    <property type="match status" value="1"/>
</dbReference>
<dbReference type="PROSITE" id="PS50055">
    <property type="entry name" value="TYR_PHOSPHATASE_PTP"/>
    <property type="match status" value="1"/>
</dbReference>
<dbReference type="InParanoid" id="I1C5I6"/>
<evidence type="ECO:0000313" key="7">
    <source>
        <dbReference type="EMBL" id="EIE83716.1"/>
    </source>
</evidence>
<dbReference type="AlphaFoldDB" id="I1C5I6"/>
<dbReference type="GO" id="GO:0004725">
    <property type="term" value="F:protein tyrosine phosphatase activity"/>
    <property type="evidence" value="ECO:0007669"/>
    <property type="project" value="UniProtKB-EC"/>
</dbReference>
<feature type="domain" description="Rhodanese" evidence="6">
    <location>
        <begin position="84"/>
        <end position="201"/>
    </location>
</feature>
<gene>
    <name evidence="7" type="ORF">RO3G_08421</name>
</gene>
<dbReference type="InterPro" id="IPR003595">
    <property type="entry name" value="Tyr_Pase_cat"/>
</dbReference>
<evidence type="ECO:0000259" key="5">
    <source>
        <dbReference type="PROSITE" id="PS50056"/>
    </source>
</evidence>
<dbReference type="PROSITE" id="PS50206">
    <property type="entry name" value="RHODANESE_3"/>
    <property type="match status" value="1"/>
</dbReference>
<sequence>MSLTYQSPTQHWSSENESNVISCSTNSDNDSSVVKQHPPEEFINALQTRKWHLNLTTTQHHLPLQKDILEPLSSHELNHLLNNTITKILLIDIRSTSYYSAHHIKTAIHLVVPSVILKRPSYTLDRVAQSLTNVSDTNRFKQWPTTIYIVFYDHDSSNNTGNSATAILLALKFKHMNYQGHLVYLQDGFDKFKQLYPEQCISTNKKKDSTATSSFFSIIKPSQDSIKERYLIRIPNGRHHNNGIIQLSASPTHHPRYGLGGSLVDTEGNFELPAWLKKKVDSENGPRELAEGYEVVAVVQLERMEQNRFSFIMKYHSSHKPITSFPLSIASSIEKGIMNRYNNIWPYEYSRVRLFDKKDDYINASYLQYAVIKNDAALRPVSPLSTLEKHLVQSGLISRASLEMLRHPDLLDKKRKYIATQSPLPVTFADFWKMVWDENSYVIVMLTSKQELNNIKCHPYWPSSADVPQNYGSITVTLLSKHVQTVVSMNDKQERLDKEHIVIRKFQLKHRSSLLPDRTITHLQYTGWPDLSVPDHPMGLLQLIHLADEAFKIHHEEIGPVTVHCSAGCGRTGTFCVVDTVIQRLWHDRDVYTSSTIDKVQETIGKFREQRMNVVQTHRQYVFCYEAVLWWLLGYGHLPATPTSPNLSLFFDEGDALADREDNCDDDTTSTSDIVHNF</sequence>
<dbReference type="Pfam" id="PF00102">
    <property type="entry name" value="Y_phosphatase"/>
    <property type="match status" value="1"/>
</dbReference>
<dbReference type="PANTHER" id="PTHR19134:SF561">
    <property type="entry name" value="PROTEIN TYROSINE PHOSPHATASE 36E, ISOFORM A"/>
    <property type="match status" value="1"/>
</dbReference>
<dbReference type="SMART" id="SM00404">
    <property type="entry name" value="PTPc_motif"/>
    <property type="match status" value="1"/>
</dbReference>
<protein>
    <recommendedName>
        <fullName evidence="2">protein-tyrosine-phosphatase</fullName>
        <ecNumber evidence="2">3.1.3.48</ecNumber>
    </recommendedName>
</protein>
<evidence type="ECO:0000259" key="4">
    <source>
        <dbReference type="PROSITE" id="PS50055"/>
    </source>
</evidence>
<dbReference type="SMART" id="SM00450">
    <property type="entry name" value="RHOD"/>
    <property type="match status" value="1"/>
</dbReference>
<dbReference type="SUPFAM" id="SSF52821">
    <property type="entry name" value="Rhodanese/Cell cycle control phosphatase"/>
    <property type="match status" value="1"/>
</dbReference>
<feature type="region of interest" description="Disordered" evidence="3">
    <location>
        <begin position="1"/>
        <end position="35"/>
    </location>
</feature>
<proteinExistence type="inferred from homology"/>
<dbReference type="InterPro" id="IPR001763">
    <property type="entry name" value="Rhodanese-like_dom"/>
</dbReference>
<dbReference type="Gene3D" id="3.40.250.10">
    <property type="entry name" value="Rhodanese-like domain"/>
    <property type="match status" value="1"/>
</dbReference>
<feature type="domain" description="Tyrosine specific protein phosphatases" evidence="5">
    <location>
        <begin position="541"/>
        <end position="622"/>
    </location>
</feature>
<dbReference type="Proteomes" id="UP000009138">
    <property type="component" value="Unassembled WGS sequence"/>
</dbReference>
<dbReference type="OrthoDB" id="6058203at2759"/>
<dbReference type="eggNOG" id="KOG4228">
    <property type="taxonomic scope" value="Eukaryota"/>
</dbReference>
<dbReference type="OMA" id="KDWPDLG"/>
<evidence type="ECO:0000259" key="6">
    <source>
        <dbReference type="PROSITE" id="PS50206"/>
    </source>
</evidence>
<dbReference type="SUPFAM" id="SSF52799">
    <property type="entry name" value="(Phosphotyrosine protein) phosphatases II"/>
    <property type="match status" value="1"/>
</dbReference>
<evidence type="ECO:0000256" key="1">
    <source>
        <dbReference type="ARBA" id="ARBA00009649"/>
    </source>
</evidence>
<feature type="compositionally biased region" description="Polar residues" evidence="3">
    <location>
        <begin position="1"/>
        <end position="34"/>
    </location>
</feature>
<dbReference type="EC" id="3.1.3.48" evidence="2"/>
<dbReference type="EMBL" id="CH476737">
    <property type="protein sequence ID" value="EIE83716.1"/>
    <property type="molecule type" value="Genomic_DNA"/>
</dbReference>
<accession>I1C5I6</accession>
<dbReference type="InterPro" id="IPR036873">
    <property type="entry name" value="Rhodanese-like_dom_sf"/>
</dbReference>
<dbReference type="SMART" id="SM00194">
    <property type="entry name" value="PTPc"/>
    <property type="match status" value="1"/>
</dbReference>
<dbReference type="PRINTS" id="PR00700">
    <property type="entry name" value="PRTYPHPHTASE"/>
</dbReference>
<dbReference type="GeneID" id="93615392"/>
<organism evidence="7 8">
    <name type="scientific">Rhizopus delemar (strain RA 99-880 / ATCC MYA-4621 / FGSC 9543 / NRRL 43880)</name>
    <name type="common">Mucormycosis agent</name>
    <name type="synonym">Rhizopus arrhizus var. delemar</name>
    <dbReference type="NCBI Taxonomy" id="246409"/>
    <lineage>
        <taxon>Eukaryota</taxon>
        <taxon>Fungi</taxon>
        <taxon>Fungi incertae sedis</taxon>
        <taxon>Mucoromycota</taxon>
        <taxon>Mucoromycotina</taxon>
        <taxon>Mucoromycetes</taxon>
        <taxon>Mucorales</taxon>
        <taxon>Mucorineae</taxon>
        <taxon>Rhizopodaceae</taxon>
        <taxon>Rhizopus</taxon>
    </lineage>
</organism>
<dbReference type="InterPro" id="IPR016130">
    <property type="entry name" value="Tyr_Pase_AS"/>
</dbReference>
<comment type="similarity">
    <text evidence="1">Belongs to the protein-tyrosine phosphatase family. Non-receptor class subfamily.</text>
</comment>